<dbReference type="GO" id="GO:0016740">
    <property type="term" value="F:transferase activity"/>
    <property type="evidence" value="ECO:0007669"/>
    <property type="project" value="UniProtKB-KW"/>
</dbReference>
<dbReference type="AlphaFoldDB" id="A0A5N8XYC3"/>
<dbReference type="Pfam" id="PF00535">
    <property type="entry name" value="Glycos_transf_2"/>
    <property type="match status" value="1"/>
</dbReference>
<feature type="transmembrane region" description="Helical" evidence="2">
    <location>
        <begin position="316"/>
        <end position="340"/>
    </location>
</feature>
<dbReference type="PANTHER" id="PTHR43685:SF2">
    <property type="entry name" value="GLYCOSYLTRANSFERASE 2-LIKE DOMAIN-CONTAINING PROTEIN"/>
    <property type="match status" value="1"/>
</dbReference>
<accession>A0A5N8XYC3</accession>
<keyword evidence="2" id="KW-0472">Membrane</keyword>
<keyword evidence="2" id="KW-1133">Transmembrane helix</keyword>
<organism evidence="4 5">
    <name type="scientific">Streptomyces spongiae</name>
    <dbReference type="NCBI Taxonomy" id="565072"/>
    <lineage>
        <taxon>Bacteria</taxon>
        <taxon>Bacillati</taxon>
        <taxon>Actinomycetota</taxon>
        <taxon>Actinomycetes</taxon>
        <taxon>Kitasatosporales</taxon>
        <taxon>Streptomycetaceae</taxon>
        <taxon>Streptomyces</taxon>
    </lineage>
</organism>
<dbReference type="InterPro" id="IPR050834">
    <property type="entry name" value="Glycosyltransf_2"/>
</dbReference>
<evidence type="ECO:0000313" key="5">
    <source>
        <dbReference type="Proteomes" id="UP000400924"/>
    </source>
</evidence>
<dbReference type="CDD" id="cd00761">
    <property type="entry name" value="Glyco_tranf_GTA_type"/>
    <property type="match status" value="1"/>
</dbReference>
<feature type="transmembrane region" description="Helical" evidence="2">
    <location>
        <begin position="256"/>
        <end position="279"/>
    </location>
</feature>
<dbReference type="PANTHER" id="PTHR43685">
    <property type="entry name" value="GLYCOSYLTRANSFERASE"/>
    <property type="match status" value="1"/>
</dbReference>
<feature type="domain" description="Glycosyltransferase 2-like" evidence="3">
    <location>
        <begin position="29"/>
        <end position="137"/>
    </location>
</feature>
<dbReference type="Gene3D" id="3.90.550.10">
    <property type="entry name" value="Spore Coat Polysaccharide Biosynthesis Protein SpsA, Chain A"/>
    <property type="match status" value="1"/>
</dbReference>
<evidence type="ECO:0000256" key="2">
    <source>
        <dbReference type="SAM" id="Phobius"/>
    </source>
</evidence>
<dbReference type="InterPro" id="IPR029044">
    <property type="entry name" value="Nucleotide-diphossugar_trans"/>
</dbReference>
<feature type="region of interest" description="Disordered" evidence="1">
    <location>
        <begin position="1"/>
        <end position="26"/>
    </location>
</feature>
<evidence type="ECO:0000313" key="4">
    <source>
        <dbReference type="EMBL" id="MPY63705.1"/>
    </source>
</evidence>
<sequence>MTNDPWEAVGSQEDSRGNSPVNPDEPTVSVIIPNYNYEKTLAACLDAVFAQTHQPCEVIVVDDGSTDRSPTIAASYPCRLVEGAGNRGVSAARNLGARQARGDILFFVDSDVALRPDALANALRVLRDDPECGLVHGTYDTQPLFDDGPVEHYRVLHAHWWRRRSVGRVGTAVFALAAVRREVFAAAGPFHEALRDAEDVEYSDRLVRVAAIRLTDTVVGRHDDCARLGDMLREQFRRSLPLAGFAGAHRMRSGGVVVNPALGVLGAPLFVAALPLLLVAPAAPVLAVVPLLFLALFLLADPGLPGFVRRQRGMRFLVYFLAVHLLAQLAIVAGLAVGALRRLRGRGALPAAPSPEAGVR</sequence>
<keyword evidence="5" id="KW-1185">Reference proteome</keyword>
<protein>
    <submittedName>
        <fullName evidence="4">Glycosyltransferase</fullName>
    </submittedName>
</protein>
<keyword evidence="2" id="KW-0812">Transmembrane</keyword>
<dbReference type="GO" id="GO:0044010">
    <property type="term" value="P:single-species biofilm formation"/>
    <property type="evidence" value="ECO:0007669"/>
    <property type="project" value="TreeGrafter"/>
</dbReference>
<comment type="caution">
    <text evidence="4">The sequence shown here is derived from an EMBL/GenBank/DDBJ whole genome shotgun (WGS) entry which is preliminary data.</text>
</comment>
<name>A0A5N8XYC3_9ACTN</name>
<dbReference type="InterPro" id="IPR001173">
    <property type="entry name" value="Glyco_trans_2-like"/>
</dbReference>
<keyword evidence="4" id="KW-0808">Transferase</keyword>
<dbReference type="Proteomes" id="UP000400924">
    <property type="component" value="Unassembled WGS sequence"/>
</dbReference>
<gene>
    <name evidence="4" type="ORF">FNH08_43070</name>
</gene>
<dbReference type="EMBL" id="VJZC01000619">
    <property type="protein sequence ID" value="MPY63705.1"/>
    <property type="molecule type" value="Genomic_DNA"/>
</dbReference>
<evidence type="ECO:0000259" key="3">
    <source>
        <dbReference type="Pfam" id="PF00535"/>
    </source>
</evidence>
<proteinExistence type="predicted"/>
<dbReference type="OrthoDB" id="3655479at2"/>
<evidence type="ECO:0000256" key="1">
    <source>
        <dbReference type="SAM" id="MobiDB-lite"/>
    </source>
</evidence>
<reference evidence="4 5" key="1">
    <citation type="submission" date="2019-07" db="EMBL/GenBank/DDBJ databases">
        <title>New species of Amycolatopsis and Streptomyces.</title>
        <authorList>
            <person name="Duangmal K."/>
            <person name="Teo W.F.A."/>
            <person name="Lipun K."/>
        </authorList>
    </citation>
    <scope>NUCLEOTIDE SEQUENCE [LARGE SCALE GENOMIC DNA]</scope>
    <source>
        <strain evidence="4 5">NBRC 106415</strain>
    </source>
</reference>
<dbReference type="SUPFAM" id="SSF53448">
    <property type="entry name" value="Nucleotide-diphospho-sugar transferases"/>
    <property type="match status" value="1"/>
</dbReference>
<feature type="transmembrane region" description="Helical" evidence="2">
    <location>
        <begin position="285"/>
        <end position="304"/>
    </location>
</feature>